<dbReference type="SUPFAM" id="SSF102114">
    <property type="entry name" value="Radical SAM enzymes"/>
    <property type="match status" value="1"/>
</dbReference>
<dbReference type="RefSeq" id="WP_052551596.1">
    <property type="nucleotide sequence ID" value="NZ_JMCC02000053.1"/>
</dbReference>
<evidence type="ECO:0000313" key="1">
    <source>
        <dbReference type="EMBL" id="KIG15447.1"/>
    </source>
</evidence>
<organism evidence="1 2">
    <name type="scientific">Enhygromyxa salina</name>
    <dbReference type="NCBI Taxonomy" id="215803"/>
    <lineage>
        <taxon>Bacteria</taxon>
        <taxon>Pseudomonadati</taxon>
        <taxon>Myxococcota</taxon>
        <taxon>Polyangia</taxon>
        <taxon>Nannocystales</taxon>
        <taxon>Nannocystaceae</taxon>
        <taxon>Enhygromyxa</taxon>
    </lineage>
</organism>
<dbReference type="Gene3D" id="3.20.20.70">
    <property type="entry name" value="Aldolase class I"/>
    <property type="match status" value="1"/>
</dbReference>
<accession>A0A0C2D5X6</accession>
<proteinExistence type="predicted"/>
<gene>
    <name evidence="1" type="ORF">DB30_05564</name>
</gene>
<protein>
    <submittedName>
        <fullName evidence="1">Radical SAM domain protein</fullName>
    </submittedName>
</protein>
<dbReference type="PANTHER" id="PTHR11228">
    <property type="entry name" value="RADICAL SAM DOMAIN PROTEIN"/>
    <property type="match status" value="1"/>
</dbReference>
<dbReference type="Proteomes" id="UP000031599">
    <property type="component" value="Unassembled WGS sequence"/>
</dbReference>
<evidence type="ECO:0000313" key="2">
    <source>
        <dbReference type="Proteomes" id="UP000031599"/>
    </source>
</evidence>
<dbReference type="EMBL" id="JMCC02000053">
    <property type="protein sequence ID" value="KIG15447.1"/>
    <property type="molecule type" value="Genomic_DNA"/>
</dbReference>
<dbReference type="AlphaFoldDB" id="A0A0C2D5X6"/>
<dbReference type="InterPro" id="IPR013785">
    <property type="entry name" value="Aldolase_TIM"/>
</dbReference>
<dbReference type="InterPro" id="IPR058240">
    <property type="entry name" value="rSAM_sf"/>
</dbReference>
<dbReference type="PANTHER" id="PTHR11228:SF34">
    <property type="entry name" value="TUNGSTEN-CONTAINING ALDEHYDE FERREDOXIN OXIDOREDUCTASE COFACTOR MODIFYING PROTEIN"/>
    <property type="match status" value="1"/>
</dbReference>
<dbReference type="InterPro" id="IPR050377">
    <property type="entry name" value="Radical_SAM_PqqE_MftC-like"/>
</dbReference>
<name>A0A0C2D5X6_9BACT</name>
<sequence>MSKDLLVTIDAEGPLPGRPRARGRAAAVELSRFVAFAQAHAQAPTYARVIFVGDGAQLEQHGFDFVMAAQAGGFAQIRLDTSARRLTEAAQVRAVVMAGVNEFSVGLHGDTPALHDGLTGRAGEFADVKTCMSRLAKHDVSVRVDVVVTTKNLEALPRVISLAIAEGAQRIALWSYLPDDDGPEARGLIVDVARLIPAVARAVAQCREAGVHVIVKHVPACLLGELGDALDNSSADAFEGVRPGRPLPQFNCLHEAKCELAEACLGLHHAYVNTHGWELERLRPPPRTRPWRERDRSIELGAGADAAPRGHAAWLQLLGEHAARVQGVALTRTEARYPMQMPDGTRFVLVLTARNEQARTFTQSRSFNLAYTDVEGSAAELEIAEFVAPVLATIAANDEGTLSLNPK</sequence>
<reference evidence="1 2" key="1">
    <citation type="submission" date="2014-12" db="EMBL/GenBank/DDBJ databases">
        <title>Genome assembly of Enhygromyxa salina DSM 15201.</title>
        <authorList>
            <person name="Sharma G."/>
            <person name="Subramanian S."/>
        </authorList>
    </citation>
    <scope>NUCLEOTIDE SEQUENCE [LARGE SCALE GENOMIC DNA]</scope>
    <source>
        <strain evidence="1 2">DSM 15201</strain>
    </source>
</reference>
<comment type="caution">
    <text evidence="1">The sequence shown here is derived from an EMBL/GenBank/DDBJ whole genome shotgun (WGS) entry which is preliminary data.</text>
</comment>